<evidence type="ECO:0000256" key="1">
    <source>
        <dbReference type="SAM" id="MobiDB-lite"/>
    </source>
</evidence>
<feature type="compositionally biased region" description="Polar residues" evidence="1">
    <location>
        <begin position="333"/>
        <end position="344"/>
    </location>
</feature>
<feature type="region of interest" description="Disordered" evidence="1">
    <location>
        <begin position="99"/>
        <end position="150"/>
    </location>
</feature>
<name>A0ABP5JQM4_9ACTN</name>
<feature type="region of interest" description="Disordered" evidence="1">
    <location>
        <begin position="310"/>
        <end position="350"/>
    </location>
</feature>
<dbReference type="EMBL" id="BAAANS010000078">
    <property type="protein sequence ID" value="GAA2121321.1"/>
    <property type="molecule type" value="Genomic_DNA"/>
</dbReference>
<protein>
    <submittedName>
        <fullName evidence="2">Uncharacterized protein</fullName>
    </submittedName>
</protein>
<organism evidence="2 3">
    <name type="scientific">Kitasatospora saccharophila</name>
    <dbReference type="NCBI Taxonomy" id="407973"/>
    <lineage>
        <taxon>Bacteria</taxon>
        <taxon>Bacillati</taxon>
        <taxon>Actinomycetota</taxon>
        <taxon>Actinomycetes</taxon>
        <taxon>Kitasatosporales</taxon>
        <taxon>Streptomycetaceae</taxon>
        <taxon>Kitasatospora</taxon>
    </lineage>
</organism>
<reference evidence="3" key="1">
    <citation type="journal article" date="2019" name="Int. J. Syst. Evol. Microbiol.">
        <title>The Global Catalogue of Microorganisms (GCM) 10K type strain sequencing project: providing services to taxonomists for standard genome sequencing and annotation.</title>
        <authorList>
            <consortium name="The Broad Institute Genomics Platform"/>
            <consortium name="The Broad Institute Genome Sequencing Center for Infectious Disease"/>
            <person name="Wu L."/>
            <person name="Ma J."/>
        </authorList>
    </citation>
    <scope>NUCLEOTIDE SEQUENCE [LARGE SCALE GENOMIC DNA]</scope>
    <source>
        <strain evidence="3">JCM 14559</strain>
    </source>
</reference>
<accession>A0ABP5JQM4</accession>
<comment type="caution">
    <text evidence="2">The sequence shown here is derived from an EMBL/GenBank/DDBJ whole genome shotgun (WGS) entry which is preliminary data.</text>
</comment>
<proteinExistence type="predicted"/>
<keyword evidence="3" id="KW-1185">Reference proteome</keyword>
<evidence type="ECO:0000313" key="3">
    <source>
        <dbReference type="Proteomes" id="UP001500897"/>
    </source>
</evidence>
<dbReference type="Proteomes" id="UP001500897">
    <property type="component" value="Unassembled WGS sequence"/>
</dbReference>
<sequence length="424" mass="43092">MAVGSGGGGDAQQVRAVGQVARRGAVRVADPVVRHGEASAAVVEAVSLGRGAVGGVSGDVVGELLGGGRRGGFGLEAVGVGGGGQAEAVAQGAADLGGDLFGGDGGDRGRGEGEGIAPSGQATGSDRAAGLGSALGGRRNRAASSGQEQQASATASGVVAKWTGNIASVFASGQLLTAADISGSRQEQLTLVTERLREISRFGAAAEDYVVLTKGVLLEVARERELHKEAGADNFAQWAAGVLEVAEKYIFELLKDAERIRAVSQLKPELREQLTQASARKVVAEVVAKSGVERAEAVVEAARKKAAAAGRERPTAAMLSEAAAEPLDKKSIPAQQKSTDSDSGSPAADDTAVPAQLLALSKAADWLRERAYKPLAPGAVKTAADVDPVALGTYLDSIEAEVDRVKTRIAAARRLIPVDAEVVE</sequence>
<gene>
    <name evidence="2" type="ORF">GCM10009759_70900</name>
</gene>
<evidence type="ECO:0000313" key="2">
    <source>
        <dbReference type="EMBL" id="GAA2121321.1"/>
    </source>
</evidence>